<dbReference type="AlphaFoldDB" id="I3W466"/>
<keyword evidence="1" id="KW-0614">Plasmid</keyword>
<sequence>MINLRQDRTLPAVYCTDMPARTFSAQVQSFQTINPVVFLVVNKPALPP</sequence>
<name>I3W466_SALER</name>
<accession>I3W466</accession>
<reference evidence="1" key="1">
    <citation type="submission" date="2012-01" db="EMBL/GenBank/DDBJ databases">
        <authorList>
            <person name="Summers A.O."/>
            <person name="Wireman J."/>
            <person name="Williams L.E."/>
        </authorList>
    </citation>
    <scope>NUCLEOTIDE SEQUENCE</scope>
    <source>
        <strain evidence="1">SGSC3045</strain>
        <plasmid evidence="1">pSGSC3045-121</plasmid>
    </source>
</reference>
<proteinExistence type="predicted"/>
<protein>
    <submittedName>
        <fullName evidence="1">Uncharacterized protein</fullName>
    </submittedName>
</protein>
<evidence type="ECO:0000313" key="1">
    <source>
        <dbReference type="EMBL" id="AFK90393.1"/>
    </source>
</evidence>
<geneLocation type="plasmid" evidence="1">
    <name>pSGSC3045-121</name>
</geneLocation>
<dbReference type="EMBL" id="JQ418541">
    <property type="protein sequence ID" value="AFK90393.1"/>
    <property type="molecule type" value="Genomic_DNA"/>
</dbReference>
<organism evidence="1">
    <name type="scientific">Salmonella enterica subsp. salamae</name>
    <dbReference type="NCBI Taxonomy" id="59202"/>
    <lineage>
        <taxon>Bacteria</taxon>
        <taxon>Pseudomonadati</taxon>
        <taxon>Pseudomonadota</taxon>
        <taxon>Gammaproteobacteria</taxon>
        <taxon>Enterobacterales</taxon>
        <taxon>Enterobacteriaceae</taxon>
        <taxon>Salmonella</taxon>
    </lineage>
</organism>